<dbReference type="PANTHER" id="PTHR48111">
    <property type="entry name" value="REGULATOR OF RPOS"/>
    <property type="match status" value="1"/>
</dbReference>
<dbReference type="GO" id="GO:0000976">
    <property type="term" value="F:transcription cis-regulatory region binding"/>
    <property type="evidence" value="ECO:0007669"/>
    <property type="project" value="TreeGrafter"/>
</dbReference>
<dbReference type="InterPro" id="IPR001789">
    <property type="entry name" value="Sig_transdc_resp-reg_receiver"/>
</dbReference>
<dbReference type="InterPro" id="IPR011006">
    <property type="entry name" value="CheY-like_superfamily"/>
</dbReference>
<dbReference type="GO" id="GO:0032993">
    <property type="term" value="C:protein-DNA complex"/>
    <property type="evidence" value="ECO:0007669"/>
    <property type="project" value="TreeGrafter"/>
</dbReference>
<dbReference type="PROSITE" id="PS50110">
    <property type="entry name" value="RESPONSE_REGULATORY"/>
    <property type="match status" value="1"/>
</dbReference>
<keyword evidence="1" id="KW-0597">Phosphoprotein</keyword>
<evidence type="ECO:0000256" key="6">
    <source>
        <dbReference type="PROSITE-ProRule" id="PRU00169"/>
    </source>
</evidence>
<dbReference type="GO" id="GO:0006355">
    <property type="term" value="P:regulation of DNA-templated transcription"/>
    <property type="evidence" value="ECO:0007669"/>
    <property type="project" value="TreeGrafter"/>
</dbReference>
<evidence type="ECO:0000256" key="5">
    <source>
        <dbReference type="ARBA" id="ARBA00023163"/>
    </source>
</evidence>
<dbReference type="RefSeq" id="WP_171653086.1">
    <property type="nucleotide sequence ID" value="NZ_WHOD01000066.1"/>
</dbReference>
<dbReference type="AlphaFoldDB" id="A0A972K0P1"/>
<keyword evidence="9" id="KW-1185">Reference proteome</keyword>
<organism evidence="8 9">
    <name type="scientific">Paenibacillus foliorum</name>
    <dbReference type="NCBI Taxonomy" id="2654974"/>
    <lineage>
        <taxon>Bacteria</taxon>
        <taxon>Bacillati</taxon>
        <taxon>Bacillota</taxon>
        <taxon>Bacilli</taxon>
        <taxon>Bacillales</taxon>
        <taxon>Paenibacillaceae</taxon>
        <taxon>Paenibacillus</taxon>
    </lineage>
</organism>
<keyword evidence="4" id="KW-0238">DNA-binding</keyword>
<dbReference type="CDD" id="cd17574">
    <property type="entry name" value="REC_OmpR"/>
    <property type="match status" value="1"/>
</dbReference>
<dbReference type="PANTHER" id="PTHR48111:SF1">
    <property type="entry name" value="TWO-COMPONENT RESPONSE REGULATOR ORR33"/>
    <property type="match status" value="1"/>
</dbReference>
<keyword evidence="2" id="KW-0902">Two-component regulatory system</keyword>
<proteinExistence type="predicted"/>
<dbReference type="EMBL" id="WHOD01000066">
    <property type="protein sequence ID" value="NOU94866.1"/>
    <property type="molecule type" value="Genomic_DNA"/>
</dbReference>
<dbReference type="SMART" id="SM00448">
    <property type="entry name" value="REC"/>
    <property type="match status" value="1"/>
</dbReference>
<evidence type="ECO:0000259" key="7">
    <source>
        <dbReference type="PROSITE" id="PS50110"/>
    </source>
</evidence>
<comment type="caution">
    <text evidence="6">Lacks conserved residue(s) required for the propagation of feature annotation.</text>
</comment>
<evidence type="ECO:0000256" key="3">
    <source>
        <dbReference type="ARBA" id="ARBA00023015"/>
    </source>
</evidence>
<evidence type="ECO:0000256" key="1">
    <source>
        <dbReference type="ARBA" id="ARBA00022553"/>
    </source>
</evidence>
<dbReference type="GO" id="GO:0005829">
    <property type="term" value="C:cytosol"/>
    <property type="evidence" value="ECO:0007669"/>
    <property type="project" value="TreeGrafter"/>
</dbReference>
<evidence type="ECO:0000256" key="2">
    <source>
        <dbReference type="ARBA" id="ARBA00023012"/>
    </source>
</evidence>
<sequence>MAVLVHDPIQEAKFELARRVQASYEEGTSCGIILAPCTAVNQKVLEQFQTFVSGFELEVPLQCFYLDPTGLLGVVLAEQKLIDTHYVSLVLKEFVERQGLLQGQMVVASFPESGELTEQSLSQLLHTTLHAKGENRDIHLFMNQGIQQGISSILIADPDEVSREFVKLRLEMNGYKVEEAKDGSEALEKFEKTMPNLVITELNLPILDGYQLIDKIKRNYSSEGKVIVLTDKQLPKSMDRAFELGASDYVTKPFSISELEWRIKKLGSRLGY</sequence>
<keyword evidence="3" id="KW-0805">Transcription regulation</keyword>
<comment type="caution">
    <text evidence="8">The sequence shown here is derived from an EMBL/GenBank/DDBJ whole genome shotgun (WGS) entry which is preliminary data.</text>
</comment>
<evidence type="ECO:0000313" key="8">
    <source>
        <dbReference type="EMBL" id="NOU94866.1"/>
    </source>
</evidence>
<feature type="domain" description="Response regulatory" evidence="7">
    <location>
        <begin position="152"/>
        <end position="267"/>
    </location>
</feature>
<gene>
    <name evidence="8" type="ORF">GC093_16795</name>
</gene>
<dbReference type="Gene3D" id="3.40.50.2300">
    <property type="match status" value="1"/>
</dbReference>
<protein>
    <submittedName>
        <fullName evidence="8">Response regulator</fullName>
    </submittedName>
</protein>
<dbReference type="GO" id="GO:0000156">
    <property type="term" value="F:phosphorelay response regulator activity"/>
    <property type="evidence" value="ECO:0007669"/>
    <property type="project" value="TreeGrafter"/>
</dbReference>
<keyword evidence="5" id="KW-0804">Transcription</keyword>
<dbReference type="Proteomes" id="UP000641588">
    <property type="component" value="Unassembled WGS sequence"/>
</dbReference>
<reference evidence="8" key="1">
    <citation type="submission" date="2019-10" db="EMBL/GenBank/DDBJ databases">
        <title>Description of Paenibacillus glebae sp. nov.</title>
        <authorList>
            <person name="Carlier A."/>
            <person name="Qi S."/>
        </authorList>
    </citation>
    <scope>NUCLEOTIDE SEQUENCE</scope>
    <source>
        <strain evidence="8">LMG 31456</strain>
    </source>
</reference>
<accession>A0A972K0P1</accession>
<evidence type="ECO:0000256" key="4">
    <source>
        <dbReference type="ARBA" id="ARBA00023125"/>
    </source>
</evidence>
<dbReference type="InterPro" id="IPR039420">
    <property type="entry name" value="WalR-like"/>
</dbReference>
<dbReference type="Pfam" id="PF00072">
    <property type="entry name" value="Response_reg"/>
    <property type="match status" value="1"/>
</dbReference>
<evidence type="ECO:0000313" key="9">
    <source>
        <dbReference type="Proteomes" id="UP000641588"/>
    </source>
</evidence>
<name>A0A972K0P1_9BACL</name>
<dbReference type="SUPFAM" id="SSF52172">
    <property type="entry name" value="CheY-like"/>
    <property type="match status" value="1"/>
</dbReference>